<name>A0ABW6UI42_9ACTN</name>
<reference evidence="4 5" key="1">
    <citation type="submission" date="2024-10" db="EMBL/GenBank/DDBJ databases">
        <title>The Natural Products Discovery Center: Release of the First 8490 Sequenced Strains for Exploring Actinobacteria Biosynthetic Diversity.</title>
        <authorList>
            <person name="Kalkreuter E."/>
            <person name="Kautsar S.A."/>
            <person name="Yang D."/>
            <person name="Bader C.D."/>
            <person name="Teijaro C.N."/>
            <person name="Fluegel L."/>
            <person name="Davis C.M."/>
            <person name="Simpson J.R."/>
            <person name="Lauterbach L."/>
            <person name="Steele A.D."/>
            <person name="Gui C."/>
            <person name="Meng S."/>
            <person name="Li G."/>
            <person name="Viehrig K."/>
            <person name="Ye F."/>
            <person name="Su P."/>
            <person name="Kiefer A.F."/>
            <person name="Nichols A."/>
            <person name="Cepeda A.J."/>
            <person name="Yan W."/>
            <person name="Fan B."/>
            <person name="Jiang Y."/>
            <person name="Adhikari A."/>
            <person name="Zheng C.-J."/>
            <person name="Schuster L."/>
            <person name="Cowan T.M."/>
            <person name="Smanski M.J."/>
            <person name="Chevrette M.G."/>
            <person name="De Carvalho L.P.S."/>
            <person name="Shen B."/>
        </authorList>
    </citation>
    <scope>NUCLEOTIDE SEQUENCE [LARGE SCALE GENOMIC DNA]</scope>
    <source>
        <strain evidence="4 5">NPDC001390</strain>
    </source>
</reference>
<sequence>MQDFTLDDLRRVMRASVGVDDSVELESDIADTEFTDLGYDSLALLEIVAKIDKEYGTAIPEDAVQDLTTPGKLAEYVRGRLPGAVAS</sequence>
<dbReference type="PROSITE" id="PS50075">
    <property type="entry name" value="CARRIER"/>
    <property type="match status" value="1"/>
</dbReference>
<keyword evidence="5" id="KW-1185">Reference proteome</keyword>
<evidence type="ECO:0000313" key="4">
    <source>
        <dbReference type="EMBL" id="MFF4523090.1"/>
    </source>
</evidence>
<keyword evidence="2" id="KW-0597">Phosphoprotein</keyword>
<dbReference type="InterPro" id="IPR020806">
    <property type="entry name" value="PKS_PP-bd"/>
</dbReference>
<dbReference type="InterPro" id="IPR006162">
    <property type="entry name" value="Ppantetheine_attach_site"/>
</dbReference>
<evidence type="ECO:0000256" key="1">
    <source>
        <dbReference type="ARBA" id="ARBA00022450"/>
    </source>
</evidence>
<gene>
    <name evidence="4" type="ORF">ACFY1D_16955</name>
</gene>
<dbReference type="PROSITE" id="PS00012">
    <property type="entry name" value="PHOSPHOPANTETHEINE"/>
    <property type="match status" value="1"/>
</dbReference>
<protein>
    <submittedName>
        <fullName evidence="4">Acyl carrier protein</fullName>
    </submittedName>
</protein>
<evidence type="ECO:0000259" key="3">
    <source>
        <dbReference type="PROSITE" id="PS50075"/>
    </source>
</evidence>
<dbReference type="Gene3D" id="1.10.1200.10">
    <property type="entry name" value="ACP-like"/>
    <property type="match status" value="1"/>
</dbReference>
<dbReference type="Proteomes" id="UP001602058">
    <property type="component" value="Unassembled WGS sequence"/>
</dbReference>
<keyword evidence="1" id="KW-0596">Phosphopantetheine</keyword>
<proteinExistence type="predicted"/>
<dbReference type="InterPro" id="IPR009081">
    <property type="entry name" value="PP-bd_ACP"/>
</dbReference>
<comment type="caution">
    <text evidence="4">The sequence shown here is derived from an EMBL/GenBank/DDBJ whole genome shotgun (WGS) entry which is preliminary data.</text>
</comment>
<dbReference type="Pfam" id="PF00550">
    <property type="entry name" value="PP-binding"/>
    <property type="match status" value="1"/>
</dbReference>
<evidence type="ECO:0000256" key="2">
    <source>
        <dbReference type="ARBA" id="ARBA00022553"/>
    </source>
</evidence>
<feature type="domain" description="Carrier" evidence="3">
    <location>
        <begin position="3"/>
        <end position="81"/>
    </location>
</feature>
<accession>A0ABW6UI42</accession>
<dbReference type="InterPro" id="IPR036736">
    <property type="entry name" value="ACP-like_sf"/>
</dbReference>
<organism evidence="4 5">
    <name type="scientific">Streptomyces bluensis</name>
    <dbReference type="NCBI Taxonomy" id="33897"/>
    <lineage>
        <taxon>Bacteria</taxon>
        <taxon>Bacillati</taxon>
        <taxon>Actinomycetota</taxon>
        <taxon>Actinomycetes</taxon>
        <taxon>Kitasatosporales</taxon>
        <taxon>Streptomycetaceae</taxon>
        <taxon>Streptomyces</taxon>
    </lineage>
</organism>
<dbReference type="RefSeq" id="WP_134027763.1">
    <property type="nucleotide sequence ID" value="NZ_BMVM01000007.1"/>
</dbReference>
<evidence type="ECO:0000313" key="5">
    <source>
        <dbReference type="Proteomes" id="UP001602058"/>
    </source>
</evidence>
<dbReference type="SUPFAM" id="SSF47336">
    <property type="entry name" value="ACP-like"/>
    <property type="match status" value="1"/>
</dbReference>
<dbReference type="EMBL" id="JBIAWJ010000007">
    <property type="protein sequence ID" value="MFF4523090.1"/>
    <property type="molecule type" value="Genomic_DNA"/>
</dbReference>
<dbReference type="SMART" id="SM00823">
    <property type="entry name" value="PKS_PP"/>
    <property type="match status" value="1"/>
</dbReference>